<sequence length="106" mass="12368">MSQHGPFEIWVELEAITDGTWKEDVEDQFCNAIIKFENGDRIGLNIWSEARFNRRPTELFWFNNKVAHGPDLIVKEFTIDSIKATLRQLITENNWLTGRGFPAKED</sequence>
<evidence type="ECO:0000313" key="1">
    <source>
        <dbReference type="EMBL" id="QDT20530.1"/>
    </source>
</evidence>
<keyword evidence="2" id="KW-1185">Reference proteome</keyword>
<accession>A0A517PME5</accession>
<evidence type="ECO:0000313" key="2">
    <source>
        <dbReference type="Proteomes" id="UP000320421"/>
    </source>
</evidence>
<gene>
    <name evidence="1" type="ORF">HG66A1_23160</name>
</gene>
<reference evidence="1 2" key="1">
    <citation type="submission" date="2019-02" db="EMBL/GenBank/DDBJ databases">
        <title>Deep-cultivation of Planctomycetes and their phenomic and genomic characterization uncovers novel biology.</title>
        <authorList>
            <person name="Wiegand S."/>
            <person name="Jogler M."/>
            <person name="Boedeker C."/>
            <person name="Pinto D."/>
            <person name="Vollmers J."/>
            <person name="Rivas-Marin E."/>
            <person name="Kohn T."/>
            <person name="Peeters S.H."/>
            <person name="Heuer A."/>
            <person name="Rast P."/>
            <person name="Oberbeckmann S."/>
            <person name="Bunk B."/>
            <person name="Jeske O."/>
            <person name="Meyerdierks A."/>
            <person name="Storesund J.E."/>
            <person name="Kallscheuer N."/>
            <person name="Luecker S."/>
            <person name="Lage O.M."/>
            <person name="Pohl T."/>
            <person name="Merkel B.J."/>
            <person name="Hornburger P."/>
            <person name="Mueller R.-W."/>
            <person name="Bruemmer F."/>
            <person name="Labrenz M."/>
            <person name="Spormann A.M."/>
            <person name="Op den Camp H."/>
            <person name="Overmann J."/>
            <person name="Amann R."/>
            <person name="Jetten M.S.M."/>
            <person name="Mascher T."/>
            <person name="Medema M.H."/>
            <person name="Devos D.P."/>
            <person name="Kaster A.-K."/>
            <person name="Ovreas L."/>
            <person name="Rohde M."/>
            <person name="Galperin M.Y."/>
            <person name="Jogler C."/>
        </authorList>
    </citation>
    <scope>NUCLEOTIDE SEQUENCE [LARGE SCALE GENOMIC DNA]</scope>
    <source>
        <strain evidence="1 2">HG66A1</strain>
    </source>
</reference>
<name>A0A517PME5_9PLAN</name>
<dbReference type="OrthoDB" id="517695at2"/>
<dbReference type="Proteomes" id="UP000320421">
    <property type="component" value="Chromosome"/>
</dbReference>
<dbReference type="AlphaFoldDB" id="A0A517PME5"/>
<dbReference type="RefSeq" id="WP_145183479.1">
    <property type="nucleotide sequence ID" value="NZ_CP036266.1"/>
</dbReference>
<dbReference type="EMBL" id="CP036266">
    <property type="protein sequence ID" value="QDT20530.1"/>
    <property type="molecule type" value="Genomic_DNA"/>
</dbReference>
<organism evidence="1 2">
    <name type="scientific">Gimesia chilikensis</name>
    <dbReference type="NCBI Taxonomy" id="2605989"/>
    <lineage>
        <taxon>Bacteria</taxon>
        <taxon>Pseudomonadati</taxon>
        <taxon>Planctomycetota</taxon>
        <taxon>Planctomycetia</taxon>
        <taxon>Planctomycetales</taxon>
        <taxon>Planctomycetaceae</taxon>
        <taxon>Gimesia</taxon>
    </lineage>
</organism>
<proteinExistence type="predicted"/>
<protein>
    <submittedName>
        <fullName evidence="1">Uncharacterized protein</fullName>
    </submittedName>
</protein>
<accession>A0A5A8AUX2</accession>